<gene>
    <name evidence="1" type="ORF">DPMN_112003</name>
</gene>
<name>A0A9D4KFP6_DREPO</name>
<evidence type="ECO:0000313" key="2">
    <source>
        <dbReference type="Proteomes" id="UP000828390"/>
    </source>
</evidence>
<keyword evidence="2" id="KW-1185">Reference proteome</keyword>
<comment type="caution">
    <text evidence="1">The sequence shown here is derived from an EMBL/GenBank/DDBJ whole genome shotgun (WGS) entry which is preliminary data.</text>
</comment>
<evidence type="ECO:0000313" key="1">
    <source>
        <dbReference type="EMBL" id="KAH3838594.1"/>
    </source>
</evidence>
<accession>A0A9D4KFP6</accession>
<protein>
    <submittedName>
        <fullName evidence="1">Uncharacterized protein</fullName>
    </submittedName>
</protein>
<organism evidence="1 2">
    <name type="scientific">Dreissena polymorpha</name>
    <name type="common">Zebra mussel</name>
    <name type="synonym">Mytilus polymorpha</name>
    <dbReference type="NCBI Taxonomy" id="45954"/>
    <lineage>
        <taxon>Eukaryota</taxon>
        <taxon>Metazoa</taxon>
        <taxon>Spiralia</taxon>
        <taxon>Lophotrochozoa</taxon>
        <taxon>Mollusca</taxon>
        <taxon>Bivalvia</taxon>
        <taxon>Autobranchia</taxon>
        <taxon>Heteroconchia</taxon>
        <taxon>Euheterodonta</taxon>
        <taxon>Imparidentia</taxon>
        <taxon>Neoheterodontei</taxon>
        <taxon>Myida</taxon>
        <taxon>Dreissenoidea</taxon>
        <taxon>Dreissenidae</taxon>
        <taxon>Dreissena</taxon>
    </lineage>
</organism>
<dbReference type="EMBL" id="JAIWYP010000004">
    <property type="protein sequence ID" value="KAH3838594.1"/>
    <property type="molecule type" value="Genomic_DNA"/>
</dbReference>
<dbReference type="Proteomes" id="UP000828390">
    <property type="component" value="Unassembled WGS sequence"/>
</dbReference>
<sequence>MGRKALPLWYGDIQSREGKPYLYGMVTSNYAKIHPEQGLNPDCTGENLAWNSFDIKYKQEHYKAAAKARMRASF</sequence>
<proteinExistence type="predicted"/>
<reference evidence="1" key="1">
    <citation type="journal article" date="2019" name="bioRxiv">
        <title>The Genome of the Zebra Mussel, Dreissena polymorpha: A Resource for Invasive Species Research.</title>
        <authorList>
            <person name="McCartney M.A."/>
            <person name="Auch B."/>
            <person name="Kono T."/>
            <person name="Mallez S."/>
            <person name="Zhang Y."/>
            <person name="Obille A."/>
            <person name="Becker A."/>
            <person name="Abrahante J.E."/>
            <person name="Garbe J."/>
            <person name="Badalamenti J.P."/>
            <person name="Herman A."/>
            <person name="Mangelson H."/>
            <person name="Liachko I."/>
            <person name="Sullivan S."/>
            <person name="Sone E.D."/>
            <person name="Koren S."/>
            <person name="Silverstein K.A.T."/>
            <person name="Beckman K.B."/>
            <person name="Gohl D.M."/>
        </authorList>
    </citation>
    <scope>NUCLEOTIDE SEQUENCE</scope>
    <source>
        <strain evidence="1">Duluth1</strain>
        <tissue evidence="1">Whole animal</tissue>
    </source>
</reference>
<dbReference type="AlphaFoldDB" id="A0A9D4KFP6"/>
<reference evidence="1" key="2">
    <citation type="submission" date="2020-11" db="EMBL/GenBank/DDBJ databases">
        <authorList>
            <person name="McCartney M.A."/>
            <person name="Auch B."/>
            <person name="Kono T."/>
            <person name="Mallez S."/>
            <person name="Becker A."/>
            <person name="Gohl D.M."/>
            <person name="Silverstein K.A.T."/>
            <person name="Koren S."/>
            <person name="Bechman K.B."/>
            <person name="Herman A."/>
            <person name="Abrahante J.E."/>
            <person name="Garbe J."/>
        </authorList>
    </citation>
    <scope>NUCLEOTIDE SEQUENCE</scope>
    <source>
        <strain evidence="1">Duluth1</strain>
        <tissue evidence="1">Whole animal</tissue>
    </source>
</reference>